<reference evidence="1 2" key="1">
    <citation type="journal article" date="2015" name="Proc. Natl. Acad. Sci. U.S.A.">
        <title>The resurrection genome of Boea hygrometrica: A blueprint for survival of dehydration.</title>
        <authorList>
            <person name="Xiao L."/>
            <person name="Yang G."/>
            <person name="Zhang L."/>
            <person name="Yang X."/>
            <person name="Zhao S."/>
            <person name="Ji Z."/>
            <person name="Zhou Q."/>
            <person name="Hu M."/>
            <person name="Wang Y."/>
            <person name="Chen M."/>
            <person name="Xu Y."/>
            <person name="Jin H."/>
            <person name="Xiao X."/>
            <person name="Hu G."/>
            <person name="Bao F."/>
            <person name="Hu Y."/>
            <person name="Wan P."/>
            <person name="Li L."/>
            <person name="Deng X."/>
            <person name="Kuang T."/>
            <person name="Xiang C."/>
            <person name="Zhu J.K."/>
            <person name="Oliver M.J."/>
            <person name="He Y."/>
        </authorList>
    </citation>
    <scope>NUCLEOTIDE SEQUENCE [LARGE SCALE GENOMIC DNA]</scope>
    <source>
        <strain evidence="2">cv. XS01</strain>
    </source>
</reference>
<accession>A0A2Z7AH28</accession>
<dbReference type="EMBL" id="KV017463">
    <property type="protein sequence ID" value="KZV18386.1"/>
    <property type="molecule type" value="Genomic_DNA"/>
</dbReference>
<keyword evidence="2" id="KW-1185">Reference proteome</keyword>
<evidence type="ECO:0000313" key="2">
    <source>
        <dbReference type="Proteomes" id="UP000250235"/>
    </source>
</evidence>
<protein>
    <submittedName>
        <fullName evidence="1">Uncharacterized protein</fullName>
    </submittedName>
</protein>
<evidence type="ECO:0000313" key="1">
    <source>
        <dbReference type="EMBL" id="KZV18386.1"/>
    </source>
</evidence>
<dbReference type="AlphaFoldDB" id="A0A2Z7AH28"/>
<name>A0A2Z7AH28_9LAMI</name>
<gene>
    <name evidence="1" type="ORF">F511_21526</name>
</gene>
<proteinExistence type="predicted"/>
<organism evidence="1 2">
    <name type="scientific">Dorcoceras hygrometricum</name>
    <dbReference type="NCBI Taxonomy" id="472368"/>
    <lineage>
        <taxon>Eukaryota</taxon>
        <taxon>Viridiplantae</taxon>
        <taxon>Streptophyta</taxon>
        <taxon>Embryophyta</taxon>
        <taxon>Tracheophyta</taxon>
        <taxon>Spermatophyta</taxon>
        <taxon>Magnoliopsida</taxon>
        <taxon>eudicotyledons</taxon>
        <taxon>Gunneridae</taxon>
        <taxon>Pentapetalae</taxon>
        <taxon>asterids</taxon>
        <taxon>lamiids</taxon>
        <taxon>Lamiales</taxon>
        <taxon>Gesneriaceae</taxon>
        <taxon>Didymocarpoideae</taxon>
        <taxon>Trichosporeae</taxon>
        <taxon>Loxocarpinae</taxon>
        <taxon>Dorcoceras</taxon>
    </lineage>
</organism>
<sequence>MHHQLDQSSSSVLLSFIKRSAGSLIISSADHSNDIVSLYIKISRCMPAFYQIVTSQILLAEPLGSLAFKMVQVRQLVEDQQEGSTRRFDVCNPSTDTRSPSLAPGELLAILNQQQAVAAAVYNT</sequence>
<dbReference type="Proteomes" id="UP000250235">
    <property type="component" value="Unassembled WGS sequence"/>
</dbReference>